<keyword evidence="1" id="KW-0812">Transmembrane</keyword>
<protein>
    <submittedName>
        <fullName evidence="2">Uncharacterized protein</fullName>
    </submittedName>
</protein>
<proteinExistence type="predicted"/>
<comment type="caution">
    <text evidence="2">The sequence shown here is derived from an EMBL/GenBank/DDBJ whole genome shotgun (WGS) entry which is preliminary data.</text>
</comment>
<keyword evidence="3" id="KW-1185">Reference proteome</keyword>
<feature type="transmembrane region" description="Helical" evidence="1">
    <location>
        <begin position="65"/>
        <end position="82"/>
    </location>
</feature>
<dbReference type="OrthoDB" id="2438344at2"/>
<reference evidence="2 3" key="1">
    <citation type="journal article" date="2009" name="Int. J. Syst. Evol. Microbiol.">
        <title>Paenibacillus contaminans sp. nov., isolated from a contaminated laboratory plate.</title>
        <authorList>
            <person name="Chou J.H."/>
            <person name="Lee J.H."/>
            <person name="Lin M.C."/>
            <person name="Chang P.S."/>
            <person name="Arun A.B."/>
            <person name="Young C.C."/>
            <person name="Chen W.M."/>
        </authorList>
    </citation>
    <scope>NUCLEOTIDE SEQUENCE [LARGE SCALE GENOMIC DNA]</scope>
    <source>
        <strain evidence="2 3">CKOBP-6</strain>
    </source>
</reference>
<dbReference type="EMBL" id="QMFB01000004">
    <property type="protein sequence ID" value="RAV21556.1"/>
    <property type="molecule type" value="Genomic_DNA"/>
</dbReference>
<evidence type="ECO:0000313" key="3">
    <source>
        <dbReference type="Proteomes" id="UP000250369"/>
    </source>
</evidence>
<dbReference type="AlphaFoldDB" id="A0A329MQJ0"/>
<name>A0A329MQJ0_9BACL</name>
<dbReference type="Proteomes" id="UP000250369">
    <property type="component" value="Unassembled WGS sequence"/>
</dbReference>
<feature type="transmembrane region" description="Helical" evidence="1">
    <location>
        <begin position="41"/>
        <end position="59"/>
    </location>
</feature>
<evidence type="ECO:0000313" key="2">
    <source>
        <dbReference type="EMBL" id="RAV21556.1"/>
    </source>
</evidence>
<keyword evidence="1" id="KW-1133">Transmembrane helix</keyword>
<organism evidence="2 3">
    <name type="scientific">Paenibacillus contaminans</name>
    <dbReference type="NCBI Taxonomy" id="450362"/>
    <lineage>
        <taxon>Bacteria</taxon>
        <taxon>Bacillati</taxon>
        <taxon>Bacillota</taxon>
        <taxon>Bacilli</taxon>
        <taxon>Bacillales</taxon>
        <taxon>Paenibacillaceae</taxon>
        <taxon>Paenibacillus</taxon>
    </lineage>
</organism>
<sequence>MQFDWLYSWNVVDLAAGLLGWLAVIGLLIRQRRKQETKLPIWKMLLVALAGLFSFSFKIPLFGQIVNIALLPLGLWVLYLFLRNRSWPDYRKFAWIGFAANYLFLATALLAGFIHGSLYDRNDPSTYLANLEEAKLVSIHPSAREATFEEELFASSLAEVKAADMSGTLEWHYESIREDGAHYQQERFPYALVGAEARWGSGLHAAAYLEADGKGLLLATKDRYYYYRSETPMLNREVEE</sequence>
<accession>A0A329MQJ0</accession>
<evidence type="ECO:0000256" key="1">
    <source>
        <dbReference type="SAM" id="Phobius"/>
    </source>
</evidence>
<keyword evidence="1" id="KW-0472">Membrane</keyword>
<feature type="transmembrane region" description="Helical" evidence="1">
    <location>
        <begin position="94"/>
        <end position="114"/>
    </location>
</feature>
<feature type="transmembrane region" description="Helical" evidence="1">
    <location>
        <begin position="6"/>
        <end position="29"/>
    </location>
</feature>
<gene>
    <name evidence="2" type="ORF">DQG23_09835</name>
</gene>
<dbReference type="RefSeq" id="WP_113030647.1">
    <property type="nucleotide sequence ID" value="NZ_QMFB01000004.1"/>
</dbReference>